<dbReference type="SUPFAM" id="SSF54427">
    <property type="entry name" value="NTF2-like"/>
    <property type="match status" value="1"/>
</dbReference>
<evidence type="ECO:0000313" key="1">
    <source>
        <dbReference type="EMBL" id="KAF2000644.1"/>
    </source>
</evidence>
<dbReference type="EMBL" id="ML977587">
    <property type="protein sequence ID" value="KAF2000644.1"/>
    <property type="molecule type" value="Genomic_DNA"/>
</dbReference>
<dbReference type="PANTHER" id="PTHR39598">
    <property type="entry name" value="AUSTINOL SYNTHESIS PROTEIN F-RELATED"/>
    <property type="match status" value="1"/>
</dbReference>
<name>A0A6A5WI86_9PLEO</name>
<reference evidence="1" key="1">
    <citation type="journal article" date="2020" name="Stud. Mycol.">
        <title>101 Dothideomycetes genomes: a test case for predicting lifestyles and emergence of pathogens.</title>
        <authorList>
            <person name="Haridas S."/>
            <person name="Albert R."/>
            <person name="Binder M."/>
            <person name="Bloem J."/>
            <person name="Labutti K."/>
            <person name="Salamov A."/>
            <person name="Andreopoulos B."/>
            <person name="Baker S."/>
            <person name="Barry K."/>
            <person name="Bills G."/>
            <person name="Bluhm B."/>
            <person name="Cannon C."/>
            <person name="Castanera R."/>
            <person name="Culley D."/>
            <person name="Daum C."/>
            <person name="Ezra D."/>
            <person name="Gonzalez J."/>
            <person name="Henrissat B."/>
            <person name="Kuo A."/>
            <person name="Liang C."/>
            <person name="Lipzen A."/>
            <person name="Lutzoni F."/>
            <person name="Magnuson J."/>
            <person name="Mondo S."/>
            <person name="Nolan M."/>
            <person name="Ohm R."/>
            <person name="Pangilinan J."/>
            <person name="Park H.-J."/>
            <person name="Ramirez L."/>
            <person name="Alfaro M."/>
            <person name="Sun H."/>
            <person name="Tritt A."/>
            <person name="Yoshinaga Y."/>
            <person name="Zwiers L.-H."/>
            <person name="Turgeon B."/>
            <person name="Goodwin S."/>
            <person name="Spatafora J."/>
            <person name="Crous P."/>
            <person name="Grigoriev I."/>
        </authorList>
    </citation>
    <scope>NUCLEOTIDE SEQUENCE</scope>
    <source>
        <strain evidence="1">CBS 123094</strain>
    </source>
</reference>
<dbReference type="Gene3D" id="3.10.450.50">
    <property type="match status" value="1"/>
</dbReference>
<dbReference type="AlphaFoldDB" id="A0A6A5WI86"/>
<accession>A0A6A5WI86</accession>
<gene>
    <name evidence="1" type="ORF">P154DRAFT_400255</name>
</gene>
<sequence>ERATADAIIAAFNAQDLPLIISLRTPTCLRHFLPASLNFPPQSNTQYLANLTQMQSLFTAFHLTVTDVLEDQEQRKIAMWVRAEGETCVGKYENEYVWKMEFEEGGGKVCEWSEFVDVGMVRDFLPRLREVMGGR</sequence>
<dbReference type="PANTHER" id="PTHR39598:SF1">
    <property type="entry name" value="AUSTINOID BIOSYNTHESIS CLUSTERS PROTEIN F-RELATED"/>
    <property type="match status" value="1"/>
</dbReference>
<dbReference type="InterPro" id="IPR032710">
    <property type="entry name" value="NTF2-like_dom_sf"/>
</dbReference>
<feature type="non-terminal residue" evidence="1">
    <location>
        <position position="1"/>
    </location>
</feature>
<protein>
    <recommendedName>
        <fullName evidence="3">SnoaL-like domain-containing protein</fullName>
    </recommendedName>
</protein>
<evidence type="ECO:0008006" key="3">
    <source>
        <dbReference type="Google" id="ProtNLM"/>
    </source>
</evidence>
<feature type="non-terminal residue" evidence="1">
    <location>
        <position position="135"/>
    </location>
</feature>
<keyword evidence="2" id="KW-1185">Reference proteome</keyword>
<organism evidence="1 2">
    <name type="scientific">Amniculicola lignicola CBS 123094</name>
    <dbReference type="NCBI Taxonomy" id="1392246"/>
    <lineage>
        <taxon>Eukaryota</taxon>
        <taxon>Fungi</taxon>
        <taxon>Dikarya</taxon>
        <taxon>Ascomycota</taxon>
        <taxon>Pezizomycotina</taxon>
        <taxon>Dothideomycetes</taxon>
        <taxon>Pleosporomycetidae</taxon>
        <taxon>Pleosporales</taxon>
        <taxon>Amniculicolaceae</taxon>
        <taxon>Amniculicola</taxon>
    </lineage>
</organism>
<proteinExistence type="predicted"/>
<evidence type="ECO:0000313" key="2">
    <source>
        <dbReference type="Proteomes" id="UP000799779"/>
    </source>
</evidence>
<dbReference type="InterPro" id="IPR050977">
    <property type="entry name" value="Fungal_Meroterpenoid_Isomerase"/>
</dbReference>
<dbReference type="Proteomes" id="UP000799779">
    <property type="component" value="Unassembled WGS sequence"/>
</dbReference>
<dbReference type="OrthoDB" id="3758478at2759"/>